<keyword evidence="4 6" id="KW-0807">Transducer</keyword>
<keyword evidence="2" id="KW-1003">Cell membrane</keyword>
<dbReference type="InterPro" id="IPR004089">
    <property type="entry name" value="MCPsignal_dom"/>
</dbReference>
<dbReference type="Pfam" id="PF00015">
    <property type="entry name" value="MCPsignal"/>
    <property type="match status" value="1"/>
</dbReference>
<evidence type="ECO:0000256" key="7">
    <source>
        <dbReference type="SAM" id="Phobius"/>
    </source>
</evidence>
<dbReference type="SUPFAM" id="SSF58104">
    <property type="entry name" value="Methyl-accepting chemotaxis protein (MCP) signaling domain"/>
    <property type="match status" value="1"/>
</dbReference>
<evidence type="ECO:0000256" key="4">
    <source>
        <dbReference type="ARBA" id="ARBA00023224"/>
    </source>
</evidence>
<dbReference type="Pfam" id="PF00672">
    <property type="entry name" value="HAMP"/>
    <property type="match status" value="1"/>
</dbReference>
<dbReference type="InterPro" id="IPR004090">
    <property type="entry name" value="Chemotax_Me-accpt_rcpt"/>
</dbReference>
<evidence type="ECO:0000259" key="8">
    <source>
        <dbReference type="PROSITE" id="PS50111"/>
    </source>
</evidence>
<dbReference type="PROSITE" id="PS50111">
    <property type="entry name" value="CHEMOTAXIS_TRANSDUC_2"/>
    <property type="match status" value="1"/>
</dbReference>
<dbReference type="CDD" id="cd06225">
    <property type="entry name" value="HAMP"/>
    <property type="match status" value="1"/>
</dbReference>
<dbReference type="GO" id="GO:0004888">
    <property type="term" value="F:transmembrane signaling receptor activity"/>
    <property type="evidence" value="ECO:0007669"/>
    <property type="project" value="InterPro"/>
</dbReference>
<name>A0A3S0CRG8_9BACL</name>
<evidence type="ECO:0000256" key="2">
    <source>
        <dbReference type="ARBA" id="ARBA00022475"/>
    </source>
</evidence>
<evidence type="ECO:0000313" key="10">
    <source>
        <dbReference type="EMBL" id="RTE05610.1"/>
    </source>
</evidence>
<comment type="caution">
    <text evidence="10">The sequence shown here is derived from an EMBL/GenBank/DDBJ whole genome shotgun (WGS) entry which is preliminary data.</text>
</comment>
<dbReference type="PANTHER" id="PTHR32089:SF112">
    <property type="entry name" value="LYSOZYME-LIKE PROTEIN-RELATED"/>
    <property type="match status" value="1"/>
</dbReference>
<feature type="transmembrane region" description="Helical" evidence="7">
    <location>
        <begin position="193"/>
        <end position="216"/>
    </location>
</feature>
<organism evidence="10 11">
    <name type="scientific">Paenibacillus whitsoniae</name>
    <dbReference type="NCBI Taxonomy" id="2496558"/>
    <lineage>
        <taxon>Bacteria</taxon>
        <taxon>Bacillati</taxon>
        <taxon>Bacillota</taxon>
        <taxon>Bacilli</taxon>
        <taxon>Bacillales</taxon>
        <taxon>Paenibacillaceae</taxon>
        <taxon>Paenibacillus</taxon>
    </lineage>
</organism>
<dbReference type="GO" id="GO:0005886">
    <property type="term" value="C:plasma membrane"/>
    <property type="evidence" value="ECO:0007669"/>
    <property type="project" value="UniProtKB-SubCell"/>
</dbReference>
<evidence type="ECO:0000259" key="9">
    <source>
        <dbReference type="PROSITE" id="PS50885"/>
    </source>
</evidence>
<dbReference type="SMART" id="SM00283">
    <property type="entry name" value="MA"/>
    <property type="match status" value="1"/>
</dbReference>
<evidence type="ECO:0000256" key="6">
    <source>
        <dbReference type="PROSITE-ProRule" id="PRU00284"/>
    </source>
</evidence>
<comment type="subcellular location">
    <subcellularLocation>
        <location evidence="1">Cell membrane</location>
    </subcellularLocation>
</comment>
<dbReference type="InterPro" id="IPR024478">
    <property type="entry name" value="HlyB_4HB_MCP"/>
</dbReference>
<dbReference type="PRINTS" id="PR00260">
    <property type="entry name" value="CHEMTRNSDUCR"/>
</dbReference>
<evidence type="ECO:0000313" key="11">
    <source>
        <dbReference type="Proteomes" id="UP000276128"/>
    </source>
</evidence>
<dbReference type="Gene3D" id="1.10.287.950">
    <property type="entry name" value="Methyl-accepting chemotaxis protein"/>
    <property type="match status" value="1"/>
</dbReference>
<keyword evidence="7" id="KW-0812">Transmembrane</keyword>
<proteinExistence type="inferred from homology"/>
<dbReference type="Pfam" id="PF12729">
    <property type="entry name" value="4HB_MCP_1"/>
    <property type="match status" value="1"/>
</dbReference>
<dbReference type="AlphaFoldDB" id="A0A3S0CRG8"/>
<protein>
    <submittedName>
        <fullName evidence="10">Methyl-accepting chemotaxis protein</fullName>
    </submittedName>
</protein>
<dbReference type="Gene3D" id="6.10.340.10">
    <property type="match status" value="1"/>
</dbReference>
<dbReference type="RefSeq" id="WP_126143874.1">
    <property type="nucleotide sequence ID" value="NZ_RXHU01000081.1"/>
</dbReference>
<sequence>MEKGFSRNWAISLRFKLAGAFVFVALLVAMTSGLAYTYLQKVDTTYTELLQRERSASQQVAGIKEKNLLQTSLLFGYVLEPNKDKQQMLMETNAALTAAIAEMGKAAGQEEEQTAITAMMDANQTFARLVQKVVDYASKGDTGLAKAEAMQWAIPTTETLKEAAGRIEEIAAAEQTVSTARNHEIVAATMRTLIGVSAAALVLAAVIGLLLARAIVGPLKRLVRAAQALADGDLTIPDVLVSSRDELRQLAGAFNAMKGNLHSLIRMAGLSSDQVAAASEELSANAGGVSEMSERVTVTVQLISAGTGDQVRSVQEGVAMMEEMAAAVDQITAVALSAKEGAAGAQLEAGDGTASVERAVAQMQAIHRTMQALFVSVERLGLRVESISSANAMIAAISRQTNMLALNASIEAARAGAAGRGFAVVADEVRKLSLQTSAAAGEVAELISHILGETEEVRLATEAGSREVATGLTVVSAAGATFARIRGAMDGVAQQIAEVSASAASIAARTGAAVGVIRAIDDIAGETANGAQQVAASMEGQHASMEEIVSAAAVLNAMAAELQERIGQFRV</sequence>
<keyword evidence="11" id="KW-1185">Reference proteome</keyword>
<gene>
    <name evidence="10" type="ORF">EJQ19_24515</name>
</gene>
<feature type="domain" description="Methyl-accepting transducer" evidence="8">
    <location>
        <begin position="285"/>
        <end position="521"/>
    </location>
</feature>
<dbReference type="OrthoDB" id="107771at2"/>
<dbReference type="GO" id="GO:0006935">
    <property type="term" value="P:chemotaxis"/>
    <property type="evidence" value="ECO:0007669"/>
    <property type="project" value="InterPro"/>
</dbReference>
<dbReference type="InterPro" id="IPR003660">
    <property type="entry name" value="HAMP_dom"/>
</dbReference>
<comment type="similarity">
    <text evidence="5">Belongs to the methyl-accepting chemotaxis (MCP) protein family.</text>
</comment>
<reference evidence="10 11" key="1">
    <citation type="submission" date="2018-12" db="EMBL/GenBank/DDBJ databases">
        <title>Bacillus ochoae sp. nov., Paenibacillus whitsoniae sp. nov., Paenibacillus spiritus sp. nov. Isolated from the Mars Exploration Rover during spacecraft assembly.</title>
        <authorList>
            <person name="Seuylemezian A."/>
            <person name="Vaishampayan P."/>
        </authorList>
    </citation>
    <scope>NUCLEOTIDE SEQUENCE [LARGE SCALE GENOMIC DNA]</scope>
    <source>
        <strain evidence="10 11">MER 54</strain>
    </source>
</reference>
<feature type="domain" description="HAMP" evidence="9">
    <location>
        <begin position="213"/>
        <end position="266"/>
    </location>
</feature>
<dbReference type="PROSITE" id="PS50885">
    <property type="entry name" value="HAMP"/>
    <property type="match status" value="1"/>
</dbReference>
<dbReference type="GO" id="GO:0007165">
    <property type="term" value="P:signal transduction"/>
    <property type="evidence" value="ECO:0007669"/>
    <property type="project" value="UniProtKB-KW"/>
</dbReference>
<keyword evidence="3 7" id="KW-0472">Membrane</keyword>
<keyword evidence="7" id="KW-1133">Transmembrane helix</keyword>
<dbReference type="PANTHER" id="PTHR32089">
    <property type="entry name" value="METHYL-ACCEPTING CHEMOTAXIS PROTEIN MCPB"/>
    <property type="match status" value="1"/>
</dbReference>
<dbReference type="SMART" id="SM00304">
    <property type="entry name" value="HAMP"/>
    <property type="match status" value="2"/>
</dbReference>
<accession>A0A3S0CRG8</accession>
<evidence type="ECO:0000256" key="3">
    <source>
        <dbReference type="ARBA" id="ARBA00023136"/>
    </source>
</evidence>
<evidence type="ECO:0000256" key="5">
    <source>
        <dbReference type="ARBA" id="ARBA00029447"/>
    </source>
</evidence>
<evidence type="ECO:0000256" key="1">
    <source>
        <dbReference type="ARBA" id="ARBA00004236"/>
    </source>
</evidence>
<dbReference type="EMBL" id="RXHU01000081">
    <property type="protein sequence ID" value="RTE05610.1"/>
    <property type="molecule type" value="Genomic_DNA"/>
</dbReference>
<dbReference type="Proteomes" id="UP000276128">
    <property type="component" value="Unassembled WGS sequence"/>
</dbReference>